<organism evidence="2 3">
    <name type="scientific">Microbacterium invictum</name>
    <dbReference type="NCBI Taxonomy" id="515415"/>
    <lineage>
        <taxon>Bacteria</taxon>
        <taxon>Bacillati</taxon>
        <taxon>Actinomycetota</taxon>
        <taxon>Actinomycetes</taxon>
        <taxon>Micrococcales</taxon>
        <taxon>Microbacteriaceae</taxon>
        <taxon>Microbacterium</taxon>
    </lineage>
</organism>
<proteinExistence type="predicted"/>
<sequence length="62" mass="6924">MADHVGADQGEGSQMTEVVTRSQTGQRRAHTLTEGVRSTNGRPHAVERRIKVTRTEARDRHT</sequence>
<keyword evidence="3" id="KW-1185">Reference proteome</keyword>
<evidence type="ECO:0000313" key="3">
    <source>
        <dbReference type="Proteomes" id="UP001324533"/>
    </source>
</evidence>
<gene>
    <name evidence="2" type="ORF">T9R20_16360</name>
</gene>
<reference evidence="2 3" key="1">
    <citation type="submission" date="2023-06" db="EMBL/GenBank/DDBJ databases">
        <title>Rock-solubilizing bacteria, Microbacterium invictum, promotes re-establishment of vegetation in rocky wasteland by accelerating rock bio-weathering and reshaping soil bacterial community.</title>
        <authorList>
            <person name="Liu C."/>
        </authorList>
    </citation>
    <scope>NUCLEOTIDE SEQUENCE [LARGE SCALE GENOMIC DNA]</scope>
    <source>
        <strain evidence="2 3">X-18</strain>
    </source>
</reference>
<evidence type="ECO:0000256" key="1">
    <source>
        <dbReference type="SAM" id="MobiDB-lite"/>
    </source>
</evidence>
<accession>A0ABZ0VCH4</accession>
<evidence type="ECO:0000313" key="2">
    <source>
        <dbReference type="EMBL" id="WQB70250.1"/>
    </source>
</evidence>
<dbReference type="Proteomes" id="UP001324533">
    <property type="component" value="Chromosome"/>
</dbReference>
<dbReference type="EMBL" id="CP139779">
    <property type="protein sequence ID" value="WQB70250.1"/>
    <property type="molecule type" value="Genomic_DNA"/>
</dbReference>
<feature type="compositionally biased region" description="Basic and acidic residues" evidence="1">
    <location>
        <begin position="44"/>
        <end position="62"/>
    </location>
</feature>
<protein>
    <submittedName>
        <fullName evidence="2">Uncharacterized protein</fullName>
    </submittedName>
</protein>
<feature type="region of interest" description="Disordered" evidence="1">
    <location>
        <begin position="1"/>
        <end position="62"/>
    </location>
</feature>
<feature type="compositionally biased region" description="Polar residues" evidence="1">
    <location>
        <begin position="11"/>
        <end position="26"/>
    </location>
</feature>
<name>A0ABZ0VCH4_9MICO</name>
<dbReference type="RefSeq" id="WP_322410400.1">
    <property type="nucleotide sequence ID" value="NZ_CP139779.1"/>
</dbReference>